<dbReference type="PROSITE" id="PS50222">
    <property type="entry name" value="EF_HAND_2"/>
    <property type="match status" value="1"/>
</dbReference>
<sequence length="660" mass="76734">MPHCRELKLGDVWRTCNKIRAAIFRMGINLFEYFAPLDPHKNCLISESQFISVINGQLRATIGLSEQEVAELADYFRVPDGRIYYTQLCEVIHDSVPEFTDNAPLVTGLEWEDPMHSNRLSISEERRLNVLITKIASLVNMRKLILRPYFQDYELDIMSIFPGRILNAELPKLPRPEIGKISGAKLFGKQNIFHPALNDPKKMEHLLTIMSLIQDHVSRNRLRVCEFFKDFDVLNCGRITVSQFNRGLDALALSGKQRFFLAIPDVEAVVNQYRDPCDPTRVCWKTFEDDVNHVFTTHELEKAPSLVVDPPPKEVRDLPKLGGKNWQTVNPSMRALCEEAVDKVKQKIIHRRILLKPVFRDFDKHNNGHVSRNQMRQALHSNGILLSDEELFALEERFNNDMGFNYFWFLKDVEPKPEEEPLFRGFVKVTRKLNEEPMKKLKNRKERDIIQIMAKLKGKVVRERIRVIDFLKDFDRCNEQVISRTDFKRGLSVCGFDLTENEIDTLCEVFAPPLRQSCVDYHRFSNALEEAFTQIGLERAPLLVPIQHVPTRDCEKNFLDFDERLVVSVALQKLAKKPDLQMNLFEVLQDFDKTNCGTVSQMNFLKALTLRGMDTLISRNEFDVICKCFGFERGMRDEVDYRAFMKALDIIYATEKYNPF</sequence>
<keyword evidence="3" id="KW-1185">Reference proteome</keyword>
<proteinExistence type="predicted"/>
<dbReference type="GO" id="GO:0005509">
    <property type="term" value="F:calcium ion binding"/>
    <property type="evidence" value="ECO:0007669"/>
    <property type="project" value="InterPro"/>
</dbReference>
<accession>A0A9P0KBJ7</accession>
<dbReference type="AlphaFoldDB" id="A0A9P0KBJ7"/>
<reference evidence="2" key="1">
    <citation type="submission" date="2022-03" db="EMBL/GenBank/DDBJ databases">
        <authorList>
            <person name="Sayadi A."/>
        </authorList>
    </citation>
    <scope>NUCLEOTIDE SEQUENCE</scope>
</reference>
<name>A0A9P0KBJ7_ACAOB</name>
<organism evidence="2 3">
    <name type="scientific">Acanthoscelides obtectus</name>
    <name type="common">Bean weevil</name>
    <name type="synonym">Bruchus obtectus</name>
    <dbReference type="NCBI Taxonomy" id="200917"/>
    <lineage>
        <taxon>Eukaryota</taxon>
        <taxon>Metazoa</taxon>
        <taxon>Ecdysozoa</taxon>
        <taxon>Arthropoda</taxon>
        <taxon>Hexapoda</taxon>
        <taxon>Insecta</taxon>
        <taxon>Pterygota</taxon>
        <taxon>Neoptera</taxon>
        <taxon>Endopterygota</taxon>
        <taxon>Coleoptera</taxon>
        <taxon>Polyphaga</taxon>
        <taxon>Cucujiformia</taxon>
        <taxon>Chrysomeloidea</taxon>
        <taxon>Chrysomelidae</taxon>
        <taxon>Bruchinae</taxon>
        <taxon>Bruchini</taxon>
        <taxon>Acanthoscelides</taxon>
    </lineage>
</organism>
<comment type="caution">
    <text evidence="2">The sequence shown here is derived from an EMBL/GenBank/DDBJ whole genome shotgun (WGS) entry which is preliminary data.</text>
</comment>
<dbReference type="OrthoDB" id="272072at2759"/>
<dbReference type="Proteomes" id="UP001152888">
    <property type="component" value="Unassembled WGS sequence"/>
</dbReference>
<dbReference type="Gene3D" id="1.10.238.10">
    <property type="entry name" value="EF-hand"/>
    <property type="match status" value="2"/>
</dbReference>
<dbReference type="InterPro" id="IPR052603">
    <property type="entry name" value="EFCB6"/>
</dbReference>
<dbReference type="PANTHER" id="PTHR20875:SF0">
    <property type="entry name" value="GH12158P"/>
    <property type="match status" value="1"/>
</dbReference>
<dbReference type="InterPro" id="IPR011992">
    <property type="entry name" value="EF-hand-dom_pair"/>
</dbReference>
<dbReference type="InterPro" id="IPR002048">
    <property type="entry name" value="EF_hand_dom"/>
</dbReference>
<evidence type="ECO:0000313" key="3">
    <source>
        <dbReference type="Proteomes" id="UP001152888"/>
    </source>
</evidence>
<protein>
    <recommendedName>
        <fullName evidence="1">EF-hand domain-containing protein</fullName>
    </recommendedName>
</protein>
<dbReference type="SUPFAM" id="SSF47473">
    <property type="entry name" value="EF-hand"/>
    <property type="match status" value="3"/>
</dbReference>
<gene>
    <name evidence="2" type="ORF">ACAOBT_LOCUS9384</name>
</gene>
<evidence type="ECO:0000313" key="2">
    <source>
        <dbReference type="EMBL" id="CAH1971345.1"/>
    </source>
</evidence>
<feature type="domain" description="EF-hand" evidence="1">
    <location>
        <begin position="358"/>
        <end position="385"/>
    </location>
</feature>
<dbReference type="PANTHER" id="PTHR20875">
    <property type="entry name" value="EF-HAND CALCIUM-BINDING DOMAIN-CONTAINING PROTEIN 6-RELATED"/>
    <property type="match status" value="1"/>
</dbReference>
<dbReference type="EMBL" id="CAKOFQ010006784">
    <property type="protein sequence ID" value="CAH1971345.1"/>
    <property type="molecule type" value="Genomic_DNA"/>
</dbReference>
<evidence type="ECO:0000259" key="1">
    <source>
        <dbReference type="PROSITE" id="PS50222"/>
    </source>
</evidence>